<dbReference type="GO" id="GO:0005507">
    <property type="term" value="F:copper ion binding"/>
    <property type="evidence" value="ECO:0007669"/>
    <property type="project" value="InterPro"/>
</dbReference>
<protein>
    <submittedName>
        <fullName evidence="7">CopA family copper resistance protein</fullName>
    </submittedName>
</protein>
<sequence length="613" mass="66531">MPDLGETRVFHGALLSIGGACFFGFDCDRLTTASIRFIMHSVGAGQRGVSGAFEKGHDGEMMRGDRRSVLRAAGLVAGAGLLARGAVAAEPGHEPSVLSGEAMTLTIGRGHVVIDGRTARAVTINGGVPGPILRWREGQTVRLTVVNELDEETSLHWHGILLPFQMDGVPGVSFPGIAPRSRFTYEFRVGQAGTYWYHSHSGLQEVAGCYGAIVIDPAEASPPMREHVVVLSDHSFVNPAHILRALKVDPGYYNRQPQTLADLVAGRGQGLGDRLRWAHMRMDPTDIADVTGAVLRYLVNGKGAKQGWSGDVVPDEPVRLRFVNAAGMSFFNVRIPDLPMTVVAADGQDVRPVTVGEFQIGPGETYDAIVTPTGPRAWPIVAESMDRSGMALGWLAPLSNVASAPPLPVPPLRERPLLTMKDMGMDMPGMDMKGMKMRDHANAPQVKMGPGVEMINPMPMDRTGDPGIGLDGVGHRVLTYRDLVSRVPNPDLRAPERTIEVHLTGAMDRYMWSMDGMTMSEAHEPISLRTGERVRVTLINDTMMAHPIHLHGHLFELVTGHGDHSPRKHTVTVLPGGKVSFDTTAQPGDWVFHCHLFLHMAMGMMRVVKVRPA</sequence>
<dbReference type="HOGENOM" id="CLU_009100_5_2_5"/>
<dbReference type="InterPro" id="IPR011706">
    <property type="entry name" value="Cu-oxidase_C"/>
</dbReference>
<dbReference type="STRING" id="983920.Y88_1684"/>
<dbReference type="InterPro" id="IPR034279">
    <property type="entry name" value="CuRO_3_CopA"/>
</dbReference>
<evidence type="ECO:0000259" key="5">
    <source>
        <dbReference type="Pfam" id="PF07731"/>
    </source>
</evidence>
<keyword evidence="1" id="KW-0479">Metal-binding</keyword>
<dbReference type="Gene3D" id="2.60.40.420">
    <property type="entry name" value="Cupredoxins - blue copper proteins"/>
    <property type="match status" value="3"/>
</dbReference>
<keyword evidence="8" id="KW-1185">Reference proteome</keyword>
<dbReference type="InterPro" id="IPR045087">
    <property type="entry name" value="Cu-oxidase_fam"/>
</dbReference>
<reference evidence="7 8" key="1">
    <citation type="journal article" date="2012" name="J. Bacteriol.">
        <title>Draft Genome Sequence of Novosphingobium nitrogenifigens Y88T.</title>
        <authorList>
            <person name="Strabala T.J."/>
            <person name="Macdonald L."/>
            <person name="Liu V."/>
            <person name="Smit A.M."/>
        </authorList>
    </citation>
    <scope>NUCLEOTIDE SEQUENCE [LARGE SCALE GENOMIC DNA]</scope>
    <source>
        <strain evidence="7 8">DSM 19370</strain>
    </source>
</reference>
<dbReference type="PANTHER" id="PTHR11709:SF394">
    <property type="entry name" value="FI03373P-RELATED"/>
    <property type="match status" value="1"/>
</dbReference>
<dbReference type="GO" id="GO:0016491">
    <property type="term" value="F:oxidoreductase activity"/>
    <property type="evidence" value="ECO:0007669"/>
    <property type="project" value="UniProtKB-KW"/>
</dbReference>
<dbReference type="InterPro" id="IPR034282">
    <property type="entry name" value="CuRO_2_CopA"/>
</dbReference>
<evidence type="ECO:0000313" key="8">
    <source>
        <dbReference type="Proteomes" id="UP000004728"/>
    </source>
</evidence>
<dbReference type="AlphaFoldDB" id="F1Z3I3"/>
<feature type="domain" description="Plastocyanin-like" evidence="4">
    <location>
        <begin position="291"/>
        <end position="387"/>
    </location>
</feature>
<dbReference type="CDD" id="cd13874">
    <property type="entry name" value="CuRO_2_CopA"/>
    <property type="match status" value="1"/>
</dbReference>
<name>F1Z3I3_9SPHN</name>
<accession>F1Z3I3</accession>
<dbReference type="PROSITE" id="PS00079">
    <property type="entry name" value="MULTICOPPER_OXIDASE1"/>
    <property type="match status" value="1"/>
</dbReference>
<evidence type="ECO:0000256" key="1">
    <source>
        <dbReference type="ARBA" id="ARBA00022723"/>
    </source>
</evidence>
<feature type="domain" description="Plastocyanin-like" evidence="5">
    <location>
        <begin position="495"/>
        <end position="612"/>
    </location>
</feature>
<dbReference type="InParanoid" id="F1Z3I3"/>
<dbReference type="PROSITE" id="PS00080">
    <property type="entry name" value="MULTICOPPER_OXIDASE2"/>
    <property type="match status" value="1"/>
</dbReference>
<evidence type="ECO:0000313" key="7">
    <source>
        <dbReference type="EMBL" id="EGD60797.1"/>
    </source>
</evidence>
<dbReference type="InterPro" id="IPR033138">
    <property type="entry name" value="Cu_oxidase_CS"/>
</dbReference>
<proteinExistence type="predicted"/>
<dbReference type="FunCoup" id="F1Z3I3">
    <property type="interactions" value="90"/>
</dbReference>
<gene>
    <name evidence="7" type="ORF">Y88_1684</name>
</gene>
<dbReference type="eggNOG" id="COG2132">
    <property type="taxonomic scope" value="Bacteria"/>
</dbReference>
<evidence type="ECO:0000259" key="6">
    <source>
        <dbReference type="Pfam" id="PF07732"/>
    </source>
</evidence>
<dbReference type="PANTHER" id="PTHR11709">
    <property type="entry name" value="MULTI-COPPER OXIDASE"/>
    <property type="match status" value="1"/>
</dbReference>
<dbReference type="EMBL" id="AEWJ01000008">
    <property type="protein sequence ID" value="EGD60797.1"/>
    <property type="molecule type" value="Genomic_DNA"/>
</dbReference>
<keyword evidence="3" id="KW-0186">Copper</keyword>
<dbReference type="Proteomes" id="UP000004728">
    <property type="component" value="Unassembled WGS sequence"/>
</dbReference>
<dbReference type="InterPro" id="IPR002355">
    <property type="entry name" value="Cu_oxidase_Cu_BS"/>
</dbReference>
<dbReference type="SUPFAM" id="SSF49503">
    <property type="entry name" value="Cupredoxins"/>
    <property type="match status" value="3"/>
</dbReference>
<feature type="domain" description="Plastocyanin-like" evidence="6">
    <location>
        <begin position="108"/>
        <end position="218"/>
    </location>
</feature>
<dbReference type="InterPro" id="IPR008972">
    <property type="entry name" value="Cupredoxin"/>
</dbReference>
<dbReference type="Pfam" id="PF07732">
    <property type="entry name" value="Cu-oxidase_3"/>
    <property type="match status" value="1"/>
</dbReference>
<dbReference type="CDD" id="cd13896">
    <property type="entry name" value="CuRO_3_CopA"/>
    <property type="match status" value="1"/>
</dbReference>
<dbReference type="Pfam" id="PF07731">
    <property type="entry name" value="Cu-oxidase_2"/>
    <property type="match status" value="1"/>
</dbReference>
<comment type="caution">
    <text evidence="7">The sequence shown here is derived from an EMBL/GenBank/DDBJ whole genome shotgun (WGS) entry which is preliminary data.</text>
</comment>
<organism evidence="7 8">
    <name type="scientific">Novosphingobium nitrogenifigens DSM 19370</name>
    <dbReference type="NCBI Taxonomy" id="983920"/>
    <lineage>
        <taxon>Bacteria</taxon>
        <taxon>Pseudomonadati</taxon>
        <taxon>Pseudomonadota</taxon>
        <taxon>Alphaproteobacteria</taxon>
        <taxon>Sphingomonadales</taxon>
        <taxon>Sphingomonadaceae</taxon>
        <taxon>Novosphingobium</taxon>
    </lineage>
</organism>
<dbReference type="Pfam" id="PF00394">
    <property type="entry name" value="Cu-oxidase"/>
    <property type="match status" value="1"/>
</dbReference>
<evidence type="ECO:0000259" key="4">
    <source>
        <dbReference type="Pfam" id="PF00394"/>
    </source>
</evidence>
<dbReference type="InterPro" id="IPR001117">
    <property type="entry name" value="Cu-oxidase_2nd"/>
</dbReference>
<dbReference type="InterPro" id="IPR011707">
    <property type="entry name" value="Cu-oxidase-like_N"/>
</dbReference>
<evidence type="ECO:0000256" key="2">
    <source>
        <dbReference type="ARBA" id="ARBA00023002"/>
    </source>
</evidence>
<keyword evidence="2" id="KW-0560">Oxidoreductase</keyword>
<evidence type="ECO:0000256" key="3">
    <source>
        <dbReference type="ARBA" id="ARBA00023008"/>
    </source>
</evidence>